<protein>
    <submittedName>
        <fullName evidence="9">HemY protein</fullName>
    </submittedName>
</protein>
<dbReference type="RefSeq" id="WP_310318398.1">
    <property type="nucleotide sequence ID" value="NZ_JAVDWU010000007.1"/>
</dbReference>
<evidence type="ECO:0000256" key="1">
    <source>
        <dbReference type="ARBA" id="ARBA00004141"/>
    </source>
</evidence>
<evidence type="ECO:0000256" key="3">
    <source>
        <dbReference type="ARBA" id="ARBA00022475"/>
    </source>
</evidence>
<evidence type="ECO:0000256" key="5">
    <source>
        <dbReference type="ARBA" id="ARBA00022989"/>
    </source>
</evidence>
<feature type="transmembrane region" description="Helical" evidence="7">
    <location>
        <begin position="12"/>
        <end position="29"/>
    </location>
</feature>
<keyword evidence="3" id="KW-1003">Cell membrane</keyword>
<evidence type="ECO:0000256" key="4">
    <source>
        <dbReference type="ARBA" id="ARBA00022692"/>
    </source>
</evidence>
<accession>A0ABU1WPZ6</accession>
<keyword evidence="10" id="KW-1185">Reference proteome</keyword>
<name>A0ABU1WPZ6_9BURK</name>
<dbReference type="NCBIfam" id="TIGR00540">
    <property type="entry name" value="TPR_hemY_coli"/>
    <property type="match status" value="1"/>
</dbReference>
<gene>
    <name evidence="9" type="ORF">J2W49_003265</name>
</gene>
<dbReference type="Proteomes" id="UP001265700">
    <property type="component" value="Unassembled WGS sequence"/>
</dbReference>
<proteinExistence type="predicted"/>
<evidence type="ECO:0000313" key="10">
    <source>
        <dbReference type="Proteomes" id="UP001265700"/>
    </source>
</evidence>
<dbReference type="InterPro" id="IPR005254">
    <property type="entry name" value="Heme_biosyn_assoc_TPR_pro"/>
</dbReference>
<feature type="domain" description="HemY N-terminal" evidence="8">
    <location>
        <begin position="35"/>
        <end position="150"/>
    </location>
</feature>
<dbReference type="EMBL" id="JAVDWU010000007">
    <property type="protein sequence ID" value="MDR7151289.1"/>
    <property type="molecule type" value="Genomic_DNA"/>
</dbReference>
<dbReference type="Pfam" id="PF07219">
    <property type="entry name" value="HemY_N"/>
    <property type="match status" value="1"/>
</dbReference>
<comment type="caution">
    <text evidence="9">The sequence shown here is derived from an EMBL/GenBank/DDBJ whole genome shotgun (WGS) entry which is preliminary data.</text>
</comment>
<sequence>MRRKQGGAMRSVFWFLGLAALAVALALLVGHNQSTVTLFWPPYRFDVSFNMVLFALVAGFVLLYAGLRAVSMLRDLPAQAQRWRAQQVERAAVGAVMDALSHQLSGRFVRAQAAALHALEQLKSGNSSQWPRRHQLKLLAHLLAAESAQSLRNAEQRDEHLHAALHPRLAAKAPEAHEGALLRAVRWAVEDRNVEAARSRLAELPQGAARRIQALRLKLNVARLGGATSEALDTARLLAKHGAFSPDASRSIVRGLVQDGLREAHDLTQLRSVWEGLDAAERLTPELAVAAAMRANSFNVNAGDDDGAEAARHATAELVRSWLDPVWDQFESLDETQQLHLTRALEPALEPIDADWLSRLEQRQRQIPNNPYLQYLAGQACMHYQLWGKASQLLGQASHSLSDQTLLRRCWCALARLAEERGDELAAHDAWKKAALLE</sequence>
<comment type="subcellular location">
    <subcellularLocation>
        <location evidence="2">Cell membrane</location>
    </subcellularLocation>
    <subcellularLocation>
        <location evidence="1">Membrane</location>
        <topology evidence="1">Multi-pass membrane protein</topology>
    </subcellularLocation>
</comment>
<evidence type="ECO:0000256" key="6">
    <source>
        <dbReference type="ARBA" id="ARBA00023136"/>
    </source>
</evidence>
<evidence type="ECO:0000256" key="7">
    <source>
        <dbReference type="SAM" id="Phobius"/>
    </source>
</evidence>
<dbReference type="InterPro" id="IPR010817">
    <property type="entry name" value="HemY_N"/>
</dbReference>
<evidence type="ECO:0000259" key="8">
    <source>
        <dbReference type="Pfam" id="PF07219"/>
    </source>
</evidence>
<keyword evidence="4 7" id="KW-0812">Transmembrane</keyword>
<evidence type="ECO:0000313" key="9">
    <source>
        <dbReference type="EMBL" id="MDR7151289.1"/>
    </source>
</evidence>
<evidence type="ECO:0000256" key="2">
    <source>
        <dbReference type="ARBA" id="ARBA00004236"/>
    </source>
</evidence>
<feature type="transmembrane region" description="Helical" evidence="7">
    <location>
        <begin position="49"/>
        <end position="67"/>
    </location>
</feature>
<keyword evidence="5 7" id="KW-1133">Transmembrane helix</keyword>
<keyword evidence="6 7" id="KW-0472">Membrane</keyword>
<reference evidence="9 10" key="1">
    <citation type="submission" date="2023-07" db="EMBL/GenBank/DDBJ databases">
        <title>Sorghum-associated microbial communities from plants grown in Nebraska, USA.</title>
        <authorList>
            <person name="Schachtman D."/>
        </authorList>
    </citation>
    <scope>NUCLEOTIDE SEQUENCE [LARGE SCALE GENOMIC DNA]</scope>
    <source>
        <strain evidence="9 10">4249</strain>
    </source>
</reference>
<organism evidence="9 10">
    <name type="scientific">Hydrogenophaga palleronii</name>
    <dbReference type="NCBI Taxonomy" id="65655"/>
    <lineage>
        <taxon>Bacteria</taxon>
        <taxon>Pseudomonadati</taxon>
        <taxon>Pseudomonadota</taxon>
        <taxon>Betaproteobacteria</taxon>
        <taxon>Burkholderiales</taxon>
        <taxon>Comamonadaceae</taxon>
        <taxon>Hydrogenophaga</taxon>
    </lineage>
</organism>